<sequence>MWPKGFPRLLAPRIPETLEVTSGEYYRDGGTTCLEATDEQGKPRRLRLDQQLSSPGWLYLDNWRVPYRSAAEQKILQALTRCLESRPPLPPLPDLKPGELIKRPGGGFIVLGSADLIPSFTLDEMGRTTSYIQTVIQRVQSDTYGQHHRVHRRR</sequence>
<comment type="caution">
    <text evidence="1">The sequence shown here is derived from an EMBL/GenBank/DDBJ whole genome shotgun (WGS) entry which is preliminary data.</text>
</comment>
<evidence type="ECO:0000313" key="2">
    <source>
        <dbReference type="Proteomes" id="UP000520814"/>
    </source>
</evidence>
<dbReference type="Proteomes" id="UP000520814">
    <property type="component" value="Unassembled WGS sequence"/>
</dbReference>
<dbReference type="EMBL" id="JACHGW010000008">
    <property type="protein sequence ID" value="MBB6053774.1"/>
    <property type="molecule type" value="Genomic_DNA"/>
</dbReference>
<accession>A0A7W9SXP2</accession>
<organism evidence="1 2">
    <name type="scientific">Armatimonas rosea</name>
    <dbReference type="NCBI Taxonomy" id="685828"/>
    <lineage>
        <taxon>Bacteria</taxon>
        <taxon>Bacillati</taxon>
        <taxon>Armatimonadota</taxon>
        <taxon>Armatimonadia</taxon>
        <taxon>Armatimonadales</taxon>
        <taxon>Armatimonadaceae</taxon>
        <taxon>Armatimonas</taxon>
    </lineage>
</organism>
<name>A0A7W9SXP2_ARMRO</name>
<keyword evidence="2" id="KW-1185">Reference proteome</keyword>
<reference evidence="1 2" key="1">
    <citation type="submission" date="2020-08" db="EMBL/GenBank/DDBJ databases">
        <title>Genomic Encyclopedia of Type Strains, Phase IV (KMG-IV): sequencing the most valuable type-strain genomes for metagenomic binning, comparative biology and taxonomic classification.</title>
        <authorList>
            <person name="Goeker M."/>
        </authorList>
    </citation>
    <scope>NUCLEOTIDE SEQUENCE [LARGE SCALE GENOMIC DNA]</scope>
    <source>
        <strain evidence="1 2">DSM 23562</strain>
    </source>
</reference>
<proteinExistence type="predicted"/>
<gene>
    <name evidence="1" type="ORF">HNQ39_005616</name>
</gene>
<evidence type="ECO:0000313" key="1">
    <source>
        <dbReference type="EMBL" id="MBB6053774.1"/>
    </source>
</evidence>
<protein>
    <submittedName>
        <fullName evidence="1">Uncharacterized protein</fullName>
    </submittedName>
</protein>
<dbReference type="AlphaFoldDB" id="A0A7W9SXP2"/>